<dbReference type="PANTHER" id="PTHR11439:SF502">
    <property type="entry name" value="SECRETED RXLR EFFECTOR PROTEIN 161-LIKE"/>
    <property type="match status" value="1"/>
</dbReference>
<dbReference type="InParanoid" id="A0A061F8I7"/>
<organism evidence="3 4">
    <name type="scientific">Theobroma cacao</name>
    <name type="common">Cacao</name>
    <name type="synonym">Cocoa</name>
    <dbReference type="NCBI Taxonomy" id="3641"/>
    <lineage>
        <taxon>Eukaryota</taxon>
        <taxon>Viridiplantae</taxon>
        <taxon>Streptophyta</taxon>
        <taxon>Embryophyta</taxon>
        <taxon>Tracheophyta</taxon>
        <taxon>Spermatophyta</taxon>
        <taxon>Magnoliopsida</taxon>
        <taxon>eudicotyledons</taxon>
        <taxon>Gunneridae</taxon>
        <taxon>Pentapetalae</taxon>
        <taxon>rosids</taxon>
        <taxon>malvids</taxon>
        <taxon>Malvales</taxon>
        <taxon>Malvaceae</taxon>
        <taxon>Byttnerioideae</taxon>
        <taxon>Theobroma</taxon>
    </lineage>
</organism>
<dbReference type="Pfam" id="PF07727">
    <property type="entry name" value="RVT_2"/>
    <property type="match status" value="2"/>
</dbReference>
<evidence type="ECO:0000256" key="1">
    <source>
        <dbReference type="SAM" id="Coils"/>
    </source>
</evidence>
<dbReference type="Gramene" id="EOY13163">
    <property type="protein sequence ID" value="EOY13163"/>
    <property type="gene ID" value="TCM_031688"/>
</dbReference>
<feature type="domain" description="Reverse transcriptase Ty1/copia-type" evidence="2">
    <location>
        <begin position="350"/>
        <end position="414"/>
    </location>
</feature>
<dbReference type="Proteomes" id="UP000026915">
    <property type="component" value="Chromosome 7"/>
</dbReference>
<evidence type="ECO:0000259" key="2">
    <source>
        <dbReference type="Pfam" id="PF07727"/>
    </source>
</evidence>
<keyword evidence="1" id="KW-0175">Coiled coil</keyword>
<dbReference type="InterPro" id="IPR013103">
    <property type="entry name" value="RVT_2"/>
</dbReference>
<gene>
    <name evidence="3" type="ORF">TCM_031688</name>
</gene>
<keyword evidence="4" id="KW-1185">Reference proteome</keyword>
<dbReference type="EMBL" id="CM001885">
    <property type="protein sequence ID" value="EOY13163.1"/>
    <property type="molecule type" value="Genomic_DNA"/>
</dbReference>
<proteinExistence type="predicted"/>
<dbReference type="PANTHER" id="PTHR11439">
    <property type="entry name" value="GAG-POL-RELATED RETROTRANSPOSON"/>
    <property type="match status" value="1"/>
</dbReference>
<evidence type="ECO:0000313" key="4">
    <source>
        <dbReference type="Proteomes" id="UP000026915"/>
    </source>
</evidence>
<name>A0A061F8I7_THECC</name>
<reference evidence="3 4" key="1">
    <citation type="journal article" date="2013" name="Genome Biol.">
        <title>The genome sequence of the most widely cultivated cacao type and its use to identify candidate genes regulating pod color.</title>
        <authorList>
            <person name="Motamayor J.C."/>
            <person name="Mockaitis K."/>
            <person name="Schmutz J."/>
            <person name="Haiminen N."/>
            <person name="Iii D.L."/>
            <person name="Cornejo O."/>
            <person name="Findley S.D."/>
            <person name="Zheng P."/>
            <person name="Utro F."/>
            <person name="Royaert S."/>
            <person name="Saski C."/>
            <person name="Jenkins J."/>
            <person name="Podicheti R."/>
            <person name="Zhao M."/>
            <person name="Scheffler B.E."/>
            <person name="Stack J.C."/>
            <person name="Feltus F.A."/>
            <person name="Mustiga G.M."/>
            <person name="Amores F."/>
            <person name="Phillips W."/>
            <person name="Marelli J.P."/>
            <person name="May G.D."/>
            <person name="Shapiro H."/>
            <person name="Ma J."/>
            <person name="Bustamante C.D."/>
            <person name="Schnell R.J."/>
            <person name="Main D."/>
            <person name="Gilbert D."/>
            <person name="Parida L."/>
            <person name="Kuhn D.N."/>
        </authorList>
    </citation>
    <scope>NUCLEOTIDE SEQUENCE [LARGE SCALE GENOMIC DNA]</scope>
    <source>
        <strain evidence="4">cv. Matina 1-6</strain>
    </source>
</reference>
<sequence length="656" mass="75284">MPGGEPPATRHANPTIAQIKQLYEEVAKRYKTLSSLHSAISETVFARIMHTDRPKELWDLLRNEFQGSERTRQMQALNLQREFEMLRIKKEETIQEFSRKTHEVEESRDIPRLTLSEFINALEAQEQRKAFKEEDYTDSALVARTRNLKLDRSFKAKVEIGNGVFLEIVGTGTVAVEIDSGYKFCTIFDPKGDEVLTVKMKNKCYLIDWKHTKHKSIVSSAVDSELRHRRDIKFDEQSWWNWDKLVVESFGSSSQTSGDEQCKINSDEDIEAEHPTVRGTRSLQNIYARCNVVVVEPTCYYEATKDTRRLKAMEQEMQMIEKNGTWILVDKPANQHIIGVKWIYKTKINADVARLDTIRLISALAAQKGWKIFYLDVKSAFLNGYLPEDIYIQQLKGFIKPSIEGKACKLVKCIVWFEAGFKSLLRLLMVLTTVKGYSQIDGIDYCETFALVARLDTIRLISALATRKGWKIFYLDVKSAFLNGYLPEDIYIQQLEDDSRSTRGYYFSFGSAIFSWNSKKQEVMAQSSAEAEYISTAAVANQVIWIKKILGDLGFEQKTGTPLMIDNKSAIFIVKNPVHYRRTKHIKVKFHFIRDAVKDNEITVIYYGTNDQVADIFTKFIKSSKIMKQIQFFGAPAEDYRSLNGAGCLLLVGDPS</sequence>
<dbReference type="eggNOG" id="KOG0017">
    <property type="taxonomic scope" value="Eukaryota"/>
</dbReference>
<dbReference type="HOGENOM" id="CLU_001650_5_1_1"/>
<feature type="domain" description="Reverse transcriptase Ty1/copia-type" evidence="2">
    <location>
        <begin position="433"/>
        <end position="494"/>
    </location>
</feature>
<dbReference type="Pfam" id="PF14223">
    <property type="entry name" value="Retrotran_gag_2"/>
    <property type="match status" value="1"/>
</dbReference>
<dbReference type="CDD" id="cd09272">
    <property type="entry name" value="RNase_HI_RT_Ty1"/>
    <property type="match status" value="1"/>
</dbReference>
<evidence type="ECO:0000313" key="3">
    <source>
        <dbReference type="EMBL" id="EOY13163.1"/>
    </source>
</evidence>
<dbReference type="AlphaFoldDB" id="A0A061F8I7"/>
<feature type="coiled-coil region" evidence="1">
    <location>
        <begin position="76"/>
        <end position="135"/>
    </location>
</feature>
<dbReference type="STRING" id="3641.A0A061F8I7"/>
<accession>A0A061F8I7</accession>
<protein>
    <recommendedName>
        <fullName evidence="2">Reverse transcriptase Ty1/copia-type domain-containing protein</fullName>
    </recommendedName>
</protein>